<dbReference type="EMBL" id="JAEMHM010000010">
    <property type="protein sequence ID" value="MBJ6725645.1"/>
    <property type="molecule type" value="Genomic_DNA"/>
</dbReference>
<name>A0A8J7JMA0_9BACT</name>
<evidence type="ECO:0000313" key="2">
    <source>
        <dbReference type="Proteomes" id="UP000636888"/>
    </source>
</evidence>
<proteinExistence type="predicted"/>
<accession>A0A8J7JMA0</accession>
<protein>
    <submittedName>
        <fullName evidence="1">Uncharacterized protein</fullName>
    </submittedName>
</protein>
<evidence type="ECO:0000313" key="1">
    <source>
        <dbReference type="EMBL" id="MBJ6725645.1"/>
    </source>
</evidence>
<dbReference type="Proteomes" id="UP000636888">
    <property type="component" value="Unassembled WGS sequence"/>
</dbReference>
<organism evidence="1 2">
    <name type="scientific">Geomesophilobacter sediminis</name>
    <dbReference type="NCBI Taxonomy" id="2798584"/>
    <lineage>
        <taxon>Bacteria</taxon>
        <taxon>Pseudomonadati</taxon>
        <taxon>Thermodesulfobacteriota</taxon>
        <taxon>Desulfuromonadia</taxon>
        <taxon>Geobacterales</taxon>
        <taxon>Geobacteraceae</taxon>
        <taxon>Geomesophilobacter</taxon>
    </lineage>
</organism>
<dbReference type="AlphaFoldDB" id="A0A8J7JMA0"/>
<reference evidence="1" key="1">
    <citation type="submission" date="2020-12" db="EMBL/GenBank/DDBJ databases">
        <title>Geomonas sp. Red875, isolated from river sediment.</title>
        <authorList>
            <person name="Xu Z."/>
            <person name="Zhang Z."/>
            <person name="Masuda Y."/>
            <person name="Itoh H."/>
            <person name="Senoo K."/>
        </authorList>
    </citation>
    <scope>NUCLEOTIDE SEQUENCE</scope>
    <source>
        <strain evidence="1">Red875</strain>
    </source>
</reference>
<keyword evidence="2" id="KW-1185">Reference proteome</keyword>
<gene>
    <name evidence="1" type="ORF">JFN93_13065</name>
</gene>
<sequence>MLGFGTEVFKSWSDEQRRDEIGKLVQGYRNGFPIQLLCQMATDIAGSESSAKQHLCALLTRKERKDIIKKEAGTNDDLRGLLTTFLL</sequence>
<comment type="caution">
    <text evidence="1">The sequence shown here is derived from an EMBL/GenBank/DDBJ whole genome shotgun (WGS) entry which is preliminary data.</text>
</comment>
<dbReference type="RefSeq" id="WP_199384539.1">
    <property type="nucleotide sequence ID" value="NZ_JAEMHM010000010.1"/>
</dbReference>